<evidence type="ECO:0000259" key="3">
    <source>
        <dbReference type="PROSITE" id="PS50801"/>
    </source>
</evidence>
<protein>
    <recommendedName>
        <fullName evidence="2">Anti-sigma factor antagonist</fullName>
    </recommendedName>
</protein>
<dbReference type="SUPFAM" id="SSF52091">
    <property type="entry name" value="SpoIIaa-like"/>
    <property type="match status" value="1"/>
</dbReference>
<dbReference type="InterPro" id="IPR003658">
    <property type="entry name" value="Anti-sigma_ant"/>
</dbReference>
<dbReference type="CDD" id="cd07043">
    <property type="entry name" value="STAS_anti-anti-sigma_factors"/>
    <property type="match status" value="1"/>
</dbReference>
<reference evidence="4 5" key="1">
    <citation type="submission" date="2024-10" db="EMBL/GenBank/DDBJ databases">
        <title>The Natural Products Discovery Center: Release of the First 8490 Sequenced Strains for Exploring Actinobacteria Biosynthetic Diversity.</title>
        <authorList>
            <person name="Kalkreuter E."/>
            <person name="Kautsar S.A."/>
            <person name="Yang D."/>
            <person name="Bader C.D."/>
            <person name="Teijaro C.N."/>
            <person name="Fluegel L."/>
            <person name="Davis C.M."/>
            <person name="Simpson J.R."/>
            <person name="Lauterbach L."/>
            <person name="Steele A.D."/>
            <person name="Gui C."/>
            <person name="Meng S."/>
            <person name="Li G."/>
            <person name="Viehrig K."/>
            <person name="Ye F."/>
            <person name="Su P."/>
            <person name="Kiefer A.F."/>
            <person name="Nichols A."/>
            <person name="Cepeda A.J."/>
            <person name="Yan W."/>
            <person name="Fan B."/>
            <person name="Jiang Y."/>
            <person name="Adhikari A."/>
            <person name="Zheng C.-J."/>
            <person name="Schuster L."/>
            <person name="Cowan T.M."/>
            <person name="Smanski M.J."/>
            <person name="Chevrette M.G."/>
            <person name="De Carvalho L.P.S."/>
            <person name="Shen B."/>
        </authorList>
    </citation>
    <scope>NUCLEOTIDE SEQUENCE [LARGE SCALE GENOMIC DNA]</scope>
    <source>
        <strain evidence="4 5">NPDC001390</strain>
    </source>
</reference>
<organism evidence="4 5">
    <name type="scientific">Streptomyces bluensis</name>
    <dbReference type="NCBI Taxonomy" id="33897"/>
    <lineage>
        <taxon>Bacteria</taxon>
        <taxon>Bacillati</taxon>
        <taxon>Actinomycetota</taxon>
        <taxon>Actinomycetes</taxon>
        <taxon>Kitasatosporales</taxon>
        <taxon>Streptomycetaceae</taxon>
        <taxon>Streptomyces</taxon>
    </lineage>
</organism>
<comment type="similarity">
    <text evidence="1 2">Belongs to the anti-sigma-factor antagonist family.</text>
</comment>
<evidence type="ECO:0000313" key="4">
    <source>
        <dbReference type="EMBL" id="MFF4525056.1"/>
    </source>
</evidence>
<accession>A0ABW6UNU5</accession>
<dbReference type="PROSITE" id="PS50801">
    <property type="entry name" value="STAS"/>
    <property type="match status" value="1"/>
</dbReference>
<dbReference type="Gene3D" id="3.30.750.24">
    <property type="entry name" value="STAS domain"/>
    <property type="match status" value="1"/>
</dbReference>
<dbReference type="InterPro" id="IPR036513">
    <property type="entry name" value="STAS_dom_sf"/>
</dbReference>
<keyword evidence="5" id="KW-1185">Reference proteome</keyword>
<dbReference type="EMBL" id="JBIAWJ010000016">
    <property type="protein sequence ID" value="MFF4525056.1"/>
    <property type="molecule type" value="Genomic_DNA"/>
</dbReference>
<name>A0ABW6UNU5_9ACTN</name>
<gene>
    <name evidence="4" type="ORF">ACFY1D_27055</name>
</gene>
<sequence length="127" mass="13540">MAEEHTGHAPCQSERTVGGTTVVVLRGEIDILTAPAVAARLDALTAGPHPDLVLDLRPVTFIDCTGVGLLCRARNRAMARDGRLRLVTDSACFLRILRGTYLSGVFEVYGHLSEALGARTDEAALPT</sequence>
<dbReference type="PANTHER" id="PTHR33495:SF2">
    <property type="entry name" value="ANTI-SIGMA FACTOR ANTAGONIST TM_1081-RELATED"/>
    <property type="match status" value="1"/>
</dbReference>
<comment type="caution">
    <text evidence="4">The sequence shown here is derived from an EMBL/GenBank/DDBJ whole genome shotgun (WGS) entry which is preliminary data.</text>
</comment>
<evidence type="ECO:0000256" key="2">
    <source>
        <dbReference type="RuleBase" id="RU003749"/>
    </source>
</evidence>
<dbReference type="Proteomes" id="UP001602058">
    <property type="component" value="Unassembled WGS sequence"/>
</dbReference>
<evidence type="ECO:0000313" key="5">
    <source>
        <dbReference type="Proteomes" id="UP001602058"/>
    </source>
</evidence>
<dbReference type="PANTHER" id="PTHR33495">
    <property type="entry name" value="ANTI-SIGMA FACTOR ANTAGONIST TM_1081-RELATED-RELATED"/>
    <property type="match status" value="1"/>
</dbReference>
<dbReference type="InterPro" id="IPR002645">
    <property type="entry name" value="STAS_dom"/>
</dbReference>
<dbReference type="NCBIfam" id="TIGR00377">
    <property type="entry name" value="ant_ant_sig"/>
    <property type="match status" value="1"/>
</dbReference>
<proteinExistence type="inferred from homology"/>
<feature type="domain" description="STAS" evidence="3">
    <location>
        <begin position="19"/>
        <end position="119"/>
    </location>
</feature>
<dbReference type="Pfam" id="PF01740">
    <property type="entry name" value="STAS"/>
    <property type="match status" value="1"/>
</dbReference>
<evidence type="ECO:0000256" key="1">
    <source>
        <dbReference type="ARBA" id="ARBA00009013"/>
    </source>
</evidence>
<dbReference type="RefSeq" id="WP_351087102.1">
    <property type="nucleotide sequence ID" value="NZ_JBEOZG010000047.1"/>
</dbReference>